<evidence type="ECO:0000313" key="9">
    <source>
        <dbReference type="Proteomes" id="UP000288805"/>
    </source>
</evidence>
<protein>
    <submittedName>
        <fullName evidence="8">Retrovirus-related Pol polyprotein from transposon 297</fullName>
    </submittedName>
</protein>
<dbReference type="InterPro" id="IPR050951">
    <property type="entry name" value="Retrovirus_Pol_polyprotein"/>
</dbReference>
<accession>A0A438FF92</accession>
<gene>
    <name evidence="8" type="primary">pol_1072</name>
    <name evidence="8" type="ORF">CK203_116863</name>
</gene>
<dbReference type="Gene3D" id="3.10.20.370">
    <property type="match status" value="1"/>
</dbReference>
<comment type="caution">
    <text evidence="8">The sequence shown here is derived from an EMBL/GenBank/DDBJ whole genome shotgun (WGS) entry which is preliminary data.</text>
</comment>
<keyword evidence="1" id="KW-0808">Transferase</keyword>
<dbReference type="Proteomes" id="UP000288805">
    <property type="component" value="Unassembled WGS sequence"/>
</dbReference>
<dbReference type="GO" id="GO:0004519">
    <property type="term" value="F:endonuclease activity"/>
    <property type="evidence" value="ECO:0007669"/>
    <property type="project" value="UniProtKB-KW"/>
</dbReference>
<evidence type="ECO:0000256" key="4">
    <source>
        <dbReference type="ARBA" id="ARBA00022759"/>
    </source>
</evidence>
<evidence type="ECO:0000256" key="6">
    <source>
        <dbReference type="ARBA" id="ARBA00022918"/>
    </source>
</evidence>
<keyword evidence="4" id="KW-0255">Endonuclease</keyword>
<keyword evidence="6" id="KW-0695">RNA-directed DNA polymerase</keyword>
<sequence>MVVSNGERLSSPRRCNEVKLSLQGIPIKVDFFLLPLEGCVVVLGVQWLGILHPILWDFGRMQMQFTIARRKVLLQGSTSSELRALESDTISRTLRQSDGRGIILQLCAIQHGHTNQEELLSDAMAPLLIEFSELFEAPTRLPPPHSHDHRIPLQPGAGPICVCPYRSPHFHKQEIECLVKEMLSQALNQVIVKDKFPIPVIDELLDELHGAKFFTKLDLIFGSTWVEHLKHVRIAFSILRAHHLAVKKEKCNDGMVKTNNYQSFEEFLGLTGYCQKFIAGYGNIAAPLAPVLALPNFQLLFVVECDASGNGLGAVLMQEQRPIAYFSTALNGKRLLLSTYEKELMALVLTVKEWRPYLLGHHFVVQTNQRNLKFLWEQQIMTELQQKWLLKLMGYDFPIEFKRGKNNMAANALSRNDTRGEFNAVSSPLPQWLESIKVENQSHPELQRIHHLHEQGEAIGP</sequence>
<proteinExistence type="predicted"/>
<dbReference type="PANTHER" id="PTHR37984">
    <property type="entry name" value="PROTEIN CBG26694"/>
    <property type="match status" value="1"/>
</dbReference>
<dbReference type="AlphaFoldDB" id="A0A438FF92"/>
<evidence type="ECO:0000256" key="3">
    <source>
        <dbReference type="ARBA" id="ARBA00022722"/>
    </source>
</evidence>
<reference evidence="8 9" key="1">
    <citation type="journal article" date="2018" name="PLoS Genet.">
        <title>Population sequencing reveals clonal diversity and ancestral inbreeding in the grapevine cultivar Chardonnay.</title>
        <authorList>
            <person name="Roach M.J."/>
            <person name="Johnson D.L."/>
            <person name="Bohlmann J."/>
            <person name="van Vuuren H.J."/>
            <person name="Jones S.J."/>
            <person name="Pretorius I.S."/>
            <person name="Schmidt S.A."/>
            <person name="Borneman A.R."/>
        </authorList>
    </citation>
    <scope>NUCLEOTIDE SEQUENCE [LARGE SCALE GENOMIC DNA]</scope>
    <source>
        <strain evidence="9">cv. Chardonnay</strain>
        <tissue evidence="8">Leaf</tissue>
    </source>
</reference>
<dbReference type="CDD" id="cd09274">
    <property type="entry name" value="RNase_HI_RT_Ty3"/>
    <property type="match status" value="1"/>
</dbReference>
<keyword evidence="2" id="KW-0548">Nucleotidyltransferase</keyword>
<keyword evidence="3" id="KW-0540">Nuclease</keyword>
<evidence type="ECO:0000313" key="8">
    <source>
        <dbReference type="EMBL" id="RVW58636.1"/>
    </source>
</evidence>
<keyword evidence="5" id="KW-0378">Hydrolase</keyword>
<dbReference type="InterPro" id="IPR043502">
    <property type="entry name" value="DNA/RNA_pol_sf"/>
</dbReference>
<dbReference type="Gene3D" id="3.30.70.270">
    <property type="match status" value="1"/>
</dbReference>
<evidence type="ECO:0000256" key="2">
    <source>
        <dbReference type="ARBA" id="ARBA00022695"/>
    </source>
</evidence>
<evidence type="ECO:0000259" key="7">
    <source>
        <dbReference type="Pfam" id="PF17917"/>
    </source>
</evidence>
<dbReference type="InterPro" id="IPR043128">
    <property type="entry name" value="Rev_trsase/Diguanyl_cyclase"/>
</dbReference>
<name>A0A438FF92_VITVI</name>
<dbReference type="GO" id="GO:0003964">
    <property type="term" value="F:RNA-directed DNA polymerase activity"/>
    <property type="evidence" value="ECO:0007669"/>
    <property type="project" value="UniProtKB-KW"/>
</dbReference>
<dbReference type="InterPro" id="IPR041373">
    <property type="entry name" value="RT_RNaseH"/>
</dbReference>
<evidence type="ECO:0000256" key="1">
    <source>
        <dbReference type="ARBA" id="ARBA00022679"/>
    </source>
</evidence>
<dbReference type="SUPFAM" id="SSF56672">
    <property type="entry name" value="DNA/RNA polymerases"/>
    <property type="match status" value="1"/>
</dbReference>
<dbReference type="EMBL" id="QGNW01000934">
    <property type="protein sequence ID" value="RVW58636.1"/>
    <property type="molecule type" value="Genomic_DNA"/>
</dbReference>
<organism evidence="8 9">
    <name type="scientific">Vitis vinifera</name>
    <name type="common">Grape</name>
    <dbReference type="NCBI Taxonomy" id="29760"/>
    <lineage>
        <taxon>Eukaryota</taxon>
        <taxon>Viridiplantae</taxon>
        <taxon>Streptophyta</taxon>
        <taxon>Embryophyta</taxon>
        <taxon>Tracheophyta</taxon>
        <taxon>Spermatophyta</taxon>
        <taxon>Magnoliopsida</taxon>
        <taxon>eudicotyledons</taxon>
        <taxon>Gunneridae</taxon>
        <taxon>Pentapetalae</taxon>
        <taxon>rosids</taxon>
        <taxon>Vitales</taxon>
        <taxon>Vitaceae</taxon>
        <taxon>Viteae</taxon>
        <taxon>Vitis</taxon>
    </lineage>
</organism>
<dbReference type="PANTHER" id="PTHR37984:SF5">
    <property type="entry name" value="PROTEIN NYNRIN-LIKE"/>
    <property type="match status" value="1"/>
</dbReference>
<dbReference type="Pfam" id="PF17917">
    <property type="entry name" value="RT_RNaseH"/>
    <property type="match status" value="1"/>
</dbReference>
<dbReference type="GO" id="GO:0016787">
    <property type="term" value="F:hydrolase activity"/>
    <property type="evidence" value="ECO:0007669"/>
    <property type="project" value="UniProtKB-KW"/>
</dbReference>
<dbReference type="CDD" id="cd00303">
    <property type="entry name" value="retropepsin_like"/>
    <property type="match status" value="1"/>
</dbReference>
<feature type="domain" description="Reverse transcriptase RNase H-like" evidence="7">
    <location>
        <begin position="297"/>
        <end position="395"/>
    </location>
</feature>
<evidence type="ECO:0000256" key="5">
    <source>
        <dbReference type="ARBA" id="ARBA00022801"/>
    </source>
</evidence>